<reference evidence="1 2" key="1">
    <citation type="submission" date="2020-09" db="EMBL/GenBank/DDBJ databases">
        <title>De no assembly of potato wild relative species, Solanum commersonii.</title>
        <authorList>
            <person name="Cho K."/>
        </authorList>
    </citation>
    <scope>NUCLEOTIDE SEQUENCE [LARGE SCALE GENOMIC DNA]</scope>
    <source>
        <strain evidence="1">LZ3.2</strain>
        <tissue evidence="1">Leaf</tissue>
    </source>
</reference>
<name>A0A9J5ZD81_SOLCO</name>
<dbReference type="Proteomes" id="UP000824120">
    <property type="component" value="Chromosome 4"/>
</dbReference>
<comment type="caution">
    <text evidence="1">The sequence shown here is derived from an EMBL/GenBank/DDBJ whole genome shotgun (WGS) entry which is preliminary data.</text>
</comment>
<dbReference type="EMBL" id="JACXVP010000004">
    <property type="protein sequence ID" value="KAG5608838.1"/>
    <property type="molecule type" value="Genomic_DNA"/>
</dbReference>
<evidence type="ECO:0000313" key="1">
    <source>
        <dbReference type="EMBL" id="KAG5608838.1"/>
    </source>
</evidence>
<keyword evidence="2" id="KW-1185">Reference proteome</keyword>
<sequence>MADLMGLDRVFGGFSELEACSLHGLCSGVRKKENSWVFGGILPKKEENERRFWVAEIGRNPGVELSFSTFFYY</sequence>
<gene>
    <name evidence="1" type="ORF">H5410_020119</name>
</gene>
<evidence type="ECO:0000313" key="2">
    <source>
        <dbReference type="Proteomes" id="UP000824120"/>
    </source>
</evidence>
<organism evidence="1 2">
    <name type="scientific">Solanum commersonii</name>
    <name type="common">Commerson's wild potato</name>
    <name type="synonym">Commerson's nightshade</name>
    <dbReference type="NCBI Taxonomy" id="4109"/>
    <lineage>
        <taxon>Eukaryota</taxon>
        <taxon>Viridiplantae</taxon>
        <taxon>Streptophyta</taxon>
        <taxon>Embryophyta</taxon>
        <taxon>Tracheophyta</taxon>
        <taxon>Spermatophyta</taxon>
        <taxon>Magnoliopsida</taxon>
        <taxon>eudicotyledons</taxon>
        <taxon>Gunneridae</taxon>
        <taxon>Pentapetalae</taxon>
        <taxon>asterids</taxon>
        <taxon>lamiids</taxon>
        <taxon>Solanales</taxon>
        <taxon>Solanaceae</taxon>
        <taxon>Solanoideae</taxon>
        <taxon>Solaneae</taxon>
        <taxon>Solanum</taxon>
    </lineage>
</organism>
<proteinExistence type="predicted"/>
<protein>
    <submittedName>
        <fullName evidence="1">Uncharacterized protein</fullName>
    </submittedName>
</protein>
<accession>A0A9J5ZD81</accession>
<dbReference type="AlphaFoldDB" id="A0A9J5ZD81"/>